<feature type="compositionally biased region" description="Low complexity" evidence="1">
    <location>
        <begin position="62"/>
        <end position="108"/>
    </location>
</feature>
<organism evidence="2 3">
    <name type="scientific">Petrolisthes cinctipes</name>
    <name type="common">Flat porcelain crab</name>
    <dbReference type="NCBI Taxonomy" id="88211"/>
    <lineage>
        <taxon>Eukaryota</taxon>
        <taxon>Metazoa</taxon>
        <taxon>Ecdysozoa</taxon>
        <taxon>Arthropoda</taxon>
        <taxon>Crustacea</taxon>
        <taxon>Multicrustacea</taxon>
        <taxon>Malacostraca</taxon>
        <taxon>Eumalacostraca</taxon>
        <taxon>Eucarida</taxon>
        <taxon>Decapoda</taxon>
        <taxon>Pleocyemata</taxon>
        <taxon>Anomura</taxon>
        <taxon>Galatheoidea</taxon>
        <taxon>Porcellanidae</taxon>
        <taxon>Petrolisthes</taxon>
    </lineage>
</organism>
<dbReference type="Proteomes" id="UP001286313">
    <property type="component" value="Unassembled WGS sequence"/>
</dbReference>
<dbReference type="EMBL" id="JAWQEG010000883">
    <property type="protein sequence ID" value="KAK3884474.1"/>
    <property type="molecule type" value="Genomic_DNA"/>
</dbReference>
<gene>
    <name evidence="2" type="ORF">Pcinc_011262</name>
</gene>
<protein>
    <submittedName>
        <fullName evidence="2">Uncharacterized protein</fullName>
    </submittedName>
</protein>
<feature type="compositionally biased region" description="Basic and acidic residues" evidence="1">
    <location>
        <begin position="109"/>
        <end position="121"/>
    </location>
</feature>
<feature type="compositionally biased region" description="Low complexity" evidence="1">
    <location>
        <begin position="42"/>
        <end position="53"/>
    </location>
</feature>
<accession>A0AAE1G1B7</accession>
<keyword evidence="3" id="KW-1185">Reference proteome</keyword>
<comment type="caution">
    <text evidence="2">The sequence shown here is derived from an EMBL/GenBank/DDBJ whole genome shotgun (WGS) entry which is preliminary data.</text>
</comment>
<sequence>MRPQVMELEEEQDASTPSPPPSLLLPQLPSSFPTIPPPPPTSLLLSYHPSSSPNFPPPPLQPSLHLLPPTFLLPEHPSSSSPNISPLSPTSLHLLPQLPSSPSLIFPPHDQHYLGLTEERH</sequence>
<evidence type="ECO:0000256" key="1">
    <source>
        <dbReference type="SAM" id="MobiDB-lite"/>
    </source>
</evidence>
<proteinExistence type="predicted"/>
<dbReference type="AlphaFoldDB" id="A0AAE1G1B7"/>
<reference evidence="2" key="1">
    <citation type="submission" date="2023-10" db="EMBL/GenBank/DDBJ databases">
        <title>Genome assemblies of two species of porcelain crab, Petrolisthes cinctipes and Petrolisthes manimaculis (Anomura: Porcellanidae).</title>
        <authorList>
            <person name="Angst P."/>
        </authorList>
    </citation>
    <scope>NUCLEOTIDE SEQUENCE</scope>
    <source>
        <strain evidence="2">PB745_01</strain>
        <tissue evidence="2">Gill</tissue>
    </source>
</reference>
<feature type="region of interest" description="Disordered" evidence="1">
    <location>
        <begin position="1"/>
        <end position="121"/>
    </location>
</feature>
<feature type="compositionally biased region" description="Low complexity" evidence="1">
    <location>
        <begin position="24"/>
        <end position="33"/>
    </location>
</feature>
<name>A0AAE1G1B7_PETCI</name>
<evidence type="ECO:0000313" key="3">
    <source>
        <dbReference type="Proteomes" id="UP001286313"/>
    </source>
</evidence>
<evidence type="ECO:0000313" key="2">
    <source>
        <dbReference type="EMBL" id="KAK3884474.1"/>
    </source>
</evidence>